<feature type="compositionally biased region" description="Low complexity" evidence="1">
    <location>
        <begin position="301"/>
        <end position="320"/>
    </location>
</feature>
<name>A0AAV1I503_9CHLO</name>
<feature type="compositionally biased region" description="Polar residues" evidence="1">
    <location>
        <begin position="13"/>
        <end position="30"/>
    </location>
</feature>
<evidence type="ECO:0000256" key="1">
    <source>
        <dbReference type="SAM" id="MobiDB-lite"/>
    </source>
</evidence>
<reference evidence="2 3" key="1">
    <citation type="submission" date="2023-10" db="EMBL/GenBank/DDBJ databases">
        <authorList>
            <person name="Maclean D."/>
            <person name="Macfadyen A."/>
        </authorList>
    </citation>
    <scope>NUCLEOTIDE SEQUENCE [LARGE SCALE GENOMIC DNA]</scope>
</reference>
<keyword evidence="3" id="KW-1185">Reference proteome</keyword>
<organism evidence="2 3">
    <name type="scientific">Coccomyxa viridis</name>
    <dbReference type="NCBI Taxonomy" id="1274662"/>
    <lineage>
        <taxon>Eukaryota</taxon>
        <taxon>Viridiplantae</taxon>
        <taxon>Chlorophyta</taxon>
        <taxon>core chlorophytes</taxon>
        <taxon>Trebouxiophyceae</taxon>
        <taxon>Trebouxiophyceae incertae sedis</taxon>
        <taxon>Coccomyxaceae</taxon>
        <taxon>Coccomyxa</taxon>
    </lineage>
</organism>
<gene>
    <name evidence="2" type="ORF">CVIRNUC_005265</name>
</gene>
<dbReference type="EMBL" id="CAUYUE010000006">
    <property type="protein sequence ID" value="CAK0781038.1"/>
    <property type="molecule type" value="Genomic_DNA"/>
</dbReference>
<feature type="region of interest" description="Disordered" evidence="1">
    <location>
        <begin position="394"/>
        <end position="414"/>
    </location>
</feature>
<comment type="caution">
    <text evidence="2">The sequence shown here is derived from an EMBL/GenBank/DDBJ whole genome shotgun (WGS) entry which is preliminary data.</text>
</comment>
<dbReference type="Proteomes" id="UP001314263">
    <property type="component" value="Unassembled WGS sequence"/>
</dbReference>
<evidence type="ECO:0000313" key="3">
    <source>
        <dbReference type="Proteomes" id="UP001314263"/>
    </source>
</evidence>
<feature type="region of interest" description="Disordered" evidence="1">
    <location>
        <begin position="451"/>
        <end position="480"/>
    </location>
</feature>
<dbReference type="AlphaFoldDB" id="A0AAV1I503"/>
<feature type="region of interest" description="Disordered" evidence="1">
    <location>
        <begin position="585"/>
        <end position="626"/>
    </location>
</feature>
<feature type="region of interest" description="Disordered" evidence="1">
    <location>
        <begin position="301"/>
        <end position="357"/>
    </location>
</feature>
<proteinExistence type="predicted"/>
<accession>A0AAV1I503</accession>
<sequence>MAASAQGSGPGSLVQQSSAAAHQHGNSLSQPVPAPNCKAQPPGLDLSKLQQILQNVFPSSQGVHPAQSGLASLSAAAAPSPAPPSQSRQPVWNSAAGAGVLHSSSSLAQAKTPPLPKVAGKLDHGFSLAAPDQGAAALTAVDKTYAQDTATLDPLLDVRRNVRPDCAGRLAGVLVGLKTAEGRHEALLAMLRTTPASVFMPVAYSHRCLDTLADWVRWAMSDRQTTILRLLLAVLLRLPIPPAMVHVGRLLKAVFGLQSYKTPSVCFSAMNLLHHWQQQDPTLWPMPHKKQQLPAPRAAFAASAAQQQQRQQQQQQQPKQTSLHLLTANQAPQGRPSAANGVSREPASLPAQPPAAKPFYRGIAGRLGMEQQGKSASARPITADEIVRIQEERKRKAAGALGKGPPSKTGRLDNSSLLAAASKRRAGPLRHGPAANGLSSPRLGQLLAKQHPLHKQEQQPAPLHAPKANGHSEQPGMPQGLHAGMLQALIDSMKKQSKHGAQPAGQNIQAGATAVNVALAAASQEHLAESGAQPSTEWYAPPEMAFQLEADMAPGRGQDSAERAVQQLRQRREVAAVYALPKLIPSSPGEPWENQASYADAAQGPAHVPLLPTDPEEAQTTHQWLTSVGLSERDIVGRGRLAS</sequence>
<evidence type="ECO:0000313" key="2">
    <source>
        <dbReference type="EMBL" id="CAK0781038.1"/>
    </source>
</evidence>
<feature type="compositionally biased region" description="Polar residues" evidence="1">
    <location>
        <begin position="321"/>
        <end position="332"/>
    </location>
</feature>
<feature type="region of interest" description="Disordered" evidence="1">
    <location>
        <begin position="1"/>
        <end position="45"/>
    </location>
</feature>
<protein>
    <submittedName>
        <fullName evidence="2">Uncharacterized protein</fullName>
    </submittedName>
</protein>